<dbReference type="InterPro" id="IPR058624">
    <property type="entry name" value="MdtA-like_HH"/>
</dbReference>
<keyword evidence="8" id="KW-1185">Reference proteome</keyword>
<dbReference type="InterPro" id="IPR006143">
    <property type="entry name" value="RND_pump_MFP"/>
</dbReference>
<comment type="similarity">
    <text evidence="2">Belongs to the membrane fusion protein (MFP) (TC 8.A.1) family.</text>
</comment>
<evidence type="ECO:0000259" key="6">
    <source>
        <dbReference type="Pfam" id="PF25967"/>
    </source>
</evidence>
<accession>T0HS55</accession>
<dbReference type="NCBIfam" id="TIGR01730">
    <property type="entry name" value="RND_mfp"/>
    <property type="match status" value="1"/>
</dbReference>
<protein>
    <recommendedName>
        <fullName evidence="9">Hemolysin D</fullName>
    </recommendedName>
</protein>
<dbReference type="EMBL" id="ATDP01000089">
    <property type="protein sequence ID" value="EQB14953.1"/>
    <property type="molecule type" value="Genomic_DNA"/>
</dbReference>
<dbReference type="InterPro" id="IPR058626">
    <property type="entry name" value="MdtA-like_b-barrel"/>
</dbReference>
<evidence type="ECO:0000259" key="3">
    <source>
        <dbReference type="Pfam" id="PF25876"/>
    </source>
</evidence>
<comment type="caution">
    <text evidence="7">The sequence shown here is derived from an EMBL/GenBank/DDBJ whole genome shotgun (WGS) entry which is preliminary data.</text>
</comment>
<evidence type="ECO:0000313" key="7">
    <source>
        <dbReference type="EMBL" id="EQB14953.1"/>
    </source>
</evidence>
<feature type="domain" description="Multidrug resistance protein MdtA-like alpha-helical hairpin" evidence="3">
    <location>
        <begin position="87"/>
        <end position="148"/>
    </location>
</feature>
<dbReference type="Gene3D" id="2.40.50.100">
    <property type="match status" value="1"/>
</dbReference>
<organism evidence="7 8">
    <name type="scientific">Sphingobium lactosutens DS20</name>
    <dbReference type="NCBI Taxonomy" id="1331060"/>
    <lineage>
        <taxon>Bacteria</taxon>
        <taxon>Pseudomonadati</taxon>
        <taxon>Pseudomonadota</taxon>
        <taxon>Alphaproteobacteria</taxon>
        <taxon>Sphingomonadales</taxon>
        <taxon>Sphingomonadaceae</taxon>
        <taxon>Sphingobium</taxon>
    </lineage>
</organism>
<feature type="domain" description="Multidrug resistance protein MdtA-like beta-barrel" evidence="5">
    <location>
        <begin position="185"/>
        <end position="273"/>
    </location>
</feature>
<dbReference type="Proteomes" id="UP000015531">
    <property type="component" value="Unassembled WGS sequence"/>
</dbReference>
<dbReference type="Pfam" id="PF25967">
    <property type="entry name" value="RND-MFP_C"/>
    <property type="match status" value="1"/>
</dbReference>
<evidence type="ECO:0000259" key="4">
    <source>
        <dbReference type="Pfam" id="PF25917"/>
    </source>
</evidence>
<dbReference type="Gene3D" id="1.10.287.470">
    <property type="entry name" value="Helix hairpin bin"/>
    <property type="match status" value="1"/>
</dbReference>
<dbReference type="PANTHER" id="PTHR30158:SF3">
    <property type="entry name" value="MULTIDRUG EFFLUX PUMP SUBUNIT ACRA-RELATED"/>
    <property type="match status" value="1"/>
</dbReference>
<feature type="domain" description="Multidrug resistance protein MdtA-like C-terminal permuted SH3" evidence="6">
    <location>
        <begin position="279"/>
        <end position="340"/>
    </location>
</feature>
<dbReference type="GO" id="GO:0022857">
    <property type="term" value="F:transmembrane transporter activity"/>
    <property type="evidence" value="ECO:0007669"/>
    <property type="project" value="InterPro"/>
</dbReference>
<proteinExistence type="inferred from homology"/>
<dbReference type="Pfam" id="PF25944">
    <property type="entry name" value="Beta-barrel_RND"/>
    <property type="match status" value="1"/>
</dbReference>
<sequence>MAVMVASCLLLAACQREQAPPPPATPEVSVITLRPEAVTFSTELPGRTTPFRVAEVRPQVGGILLRRLFEEGSFVKAGQPLYQVNPAPYRATLERAQASLSSAQLLSERYDRLIKDNAISQQDRDDARAQYLAARAAVHSAQIDMGFTRISAPISGRIGRSAFTQGALVTASQPDALATIQQLDPIYVDIVQPSTALLTLREDFASGRLKAGGDGQAEVRLILENGKSYPQPGRLKFSEVSVDQGTGAVTLRAQFPNPDGVLLPGMFVRAQLPQGMRSNALLVPQRAVTRDQSGQASVMIVDKAGKAQARKVTVERSVGSRSLISAGLAAGDRVVVDGGQNVQPGAAVKAVAAAK</sequence>
<evidence type="ECO:0000259" key="5">
    <source>
        <dbReference type="Pfam" id="PF25944"/>
    </source>
</evidence>
<dbReference type="eggNOG" id="COG0845">
    <property type="taxonomic scope" value="Bacteria"/>
</dbReference>
<dbReference type="Gene3D" id="2.40.30.170">
    <property type="match status" value="1"/>
</dbReference>
<reference evidence="7 8" key="1">
    <citation type="journal article" date="2013" name="Genome Announc.">
        <title>Draft Genome Sequence of Sphingobium lactosutens Strain DS20T, Isolated from a Hexachlorocyclohexane Dumpsite.</title>
        <authorList>
            <person name="Kumar R."/>
            <person name="Dwivedi V."/>
            <person name="Negi V."/>
            <person name="Khurana J.P."/>
            <person name="Lal R."/>
        </authorList>
    </citation>
    <scope>NUCLEOTIDE SEQUENCE [LARGE SCALE GENOMIC DNA]</scope>
    <source>
        <strain evidence="7 8">DS20</strain>
    </source>
</reference>
<feature type="domain" description="Multidrug resistance protein MdtA-like barrel-sandwich hybrid" evidence="4">
    <location>
        <begin position="52"/>
        <end position="181"/>
    </location>
</feature>
<dbReference type="Pfam" id="PF25917">
    <property type="entry name" value="BSH_RND"/>
    <property type="match status" value="1"/>
</dbReference>
<dbReference type="AlphaFoldDB" id="T0HS55"/>
<dbReference type="InterPro" id="IPR058627">
    <property type="entry name" value="MdtA-like_C"/>
</dbReference>
<evidence type="ECO:0000313" key="8">
    <source>
        <dbReference type="Proteomes" id="UP000015531"/>
    </source>
</evidence>
<dbReference type="PATRIC" id="fig|1331060.3.peg.2344"/>
<dbReference type="SUPFAM" id="SSF111369">
    <property type="entry name" value="HlyD-like secretion proteins"/>
    <property type="match status" value="1"/>
</dbReference>
<dbReference type="InterPro" id="IPR058625">
    <property type="entry name" value="MdtA-like_BSH"/>
</dbReference>
<dbReference type="FunFam" id="2.40.420.20:FF:000001">
    <property type="entry name" value="Efflux RND transporter periplasmic adaptor subunit"/>
    <property type="match status" value="1"/>
</dbReference>
<evidence type="ECO:0008006" key="9">
    <source>
        <dbReference type="Google" id="ProtNLM"/>
    </source>
</evidence>
<dbReference type="RefSeq" id="WP_021226149.1">
    <property type="nucleotide sequence ID" value="NZ_ATDP01000089.1"/>
</dbReference>
<dbReference type="Gene3D" id="2.40.420.20">
    <property type="match status" value="1"/>
</dbReference>
<dbReference type="GO" id="GO:0046677">
    <property type="term" value="P:response to antibiotic"/>
    <property type="evidence" value="ECO:0007669"/>
    <property type="project" value="TreeGrafter"/>
</dbReference>
<dbReference type="PANTHER" id="PTHR30158">
    <property type="entry name" value="ACRA/E-RELATED COMPONENT OF DRUG EFFLUX TRANSPORTER"/>
    <property type="match status" value="1"/>
</dbReference>
<dbReference type="Pfam" id="PF25876">
    <property type="entry name" value="HH_MFP_RND"/>
    <property type="match status" value="1"/>
</dbReference>
<evidence type="ECO:0000256" key="2">
    <source>
        <dbReference type="ARBA" id="ARBA00009477"/>
    </source>
</evidence>
<gene>
    <name evidence="7" type="ORF">RLDS_12340</name>
</gene>
<dbReference type="GO" id="GO:0005886">
    <property type="term" value="C:plasma membrane"/>
    <property type="evidence" value="ECO:0007669"/>
    <property type="project" value="UniProtKB-SubCell"/>
</dbReference>
<name>T0HS55_9SPHN</name>
<evidence type="ECO:0000256" key="1">
    <source>
        <dbReference type="ARBA" id="ARBA00004196"/>
    </source>
</evidence>
<comment type="subcellular location">
    <subcellularLocation>
        <location evidence="1">Cell envelope</location>
    </subcellularLocation>
</comment>